<keyword evidence="3" id="KW-1185">Reference proteome</keyword>
<protein>
    <submittedName>
        <fullName evidence="2">Uncharacterized protein</fullName>
    </submittedName>
</protein>
<accession>A0A9W9FFZ9</accession>
<evidence type="ECO:0000313" key="2">
    <source>
        <dbReference type="EMBL" id="KAJ5099518.1"/>
    </source>
</evidence>
<dbReference type="EMBL" id="JAPQKI010000005">
    <property type="protein sequence ID" value="KAJ5099518.1"/>
    <property type="molecule type" value="Genomic_DNA"/>
</dbReference>
<dbReference type="RefSeq" id="XP_056475172.1">
    <property type="nucleotide sequence ID" value="XM_056619013.1"/>
</dbReference>
<dbReference type="GeneID" id="81357992"/>
<proteinExistence type="predicted"/>
<gene>
    <name evidence="2" type="ORF">N7532_006519</name>
</gene>
<dbReference type="Proteomes" id="UP001149074">
    <property type="component" value="Unassembled WGS sequence"/>
</dbReference>
<evidence type="ECO:0000313" key="3">
    <source>
        <dbReference type="Proteomes" id="UP001149074"/>
    </source>
</evidence>
<feature type="region of interest" description="Disordered" evidence="1">
    <location>
        <begin position="268"/>
        <end position="332"/>
    </location>
</feature>
<reference evidence="2" key="1">
    <citation type="submission" date="2022-11" db="EMBL/GenBank/DDBJ databases">
        <authorList>
            <person name="Petersen C."/>
        </authorList>
    </citation>
    <scope>NUCLEOTIDE SEQUENCE</scope>
    <source>
        <strain evidence="2">IBT 30761</strain>
    </source>
</reference>
<dbReference type="OrthoDB" id="5377009at2759"/>
<feature type="compositionally biased region" description="Polar residues" evidence="1">
    <location>
        <begin position="23"/>
        <end position="38"/>
    </location>
</feature>
<dbReference type="AlphaFoldDB" id="A0A9W9FFZ9"/>
<comment type="caution">
    <text evidence="2">The sequence shown here is derived from an EMBL/GenBank/DDBJ whole genome shotgun (WGS) entry which is preliminary data.</text>
</comment>
<organism evidence="2 3">
    <name type="scientific">Penicillium argentinense</name>
    <dbReference type="NCBI Taxonomy" id="1131581"/>
    <lineage>
        <taxon>Eukaryota</taxon>
        <taxon>Fungi</taxon>
        <taxon>Dikarya</taxon>
        <taxon>Ascomycota</taxon>
        <taxon>Pezizomycotina</taxon>
        <taxon>Eurotiomycetes</taxon>
        <taxon>Eurotiomycetidae</taxon>
        <taxon>Eurotiales</taxon>
        <taxon>Aspergillaceae</taxon>
        <taxon>Penicillium</taxon>
    </lineage>
</organism>
<feature type="compositionally biased region" description="Basic and acidic residues" evidence="1">
    <location>
        <begin position="268"/>
        <end position="284"/>
    </location>
</feature>
<sequence length="466" mass="51005">MSSHLSSSISLHSDDSQGPHETVASSPPKSTIPLTSLENHFHSLPSHRRANTEYIARPPIFEEDLYDSTASDRRSKHSLAPSAPSWTDTFPKKKLEARARILSDWFQGRSDPVNLGITTRSSGQPEPDDMENARFTTFRSSHTRTNSGFSFFGLRKLPDEKPLPPPPAPADDEFLNLDIAVALSLPNSDVDNEDALDTLREQASTVIQQMQEAYKERTFAMHQALAAKNEKQEELEETRARADNLRMQLDGMAAKVLDQEKAMKAMAEELEQERRLRQQEESRSRGRTMRAIPNDEEIPSLVLQTPHRGGKRASHGTLTSDSGFESGDESVADSVFSHKEGVESPTSTLTAPSPNLSQVVLSTPTVAPTQTPITAIQKSLANVTSSPTPTRSSAYDRVIKGLASTRLGSSFVGNNGNPNQCSNCHGVPASEAWSVMGVLKDENRGLKTRLGELELVIDDCIGLVGP</sequence>
<name>A0A9W9FFZ9_9EURO</name>
<evidence type="ECO:0000256" key="1">
    <source>
        <dbReference type="SAM" id="MobiDB-lite"/>
    </source>
</evidence>
<feature type="region of interest" description="Disordered" evidence="1">
    <location>
        <begin position="1"/>
        <end position="89"/>
    </location>
</feature>
<feature type="compositionally biased region" description="Low complexity" evidence="1">
    <location>
        <begin position="1"/>
        <end position="11"/>
    </location>
</feature>
<reference evidence="2" key="2">
    <citation type="journal article" date="2023" name="IMA Fungus">
        <title>Comparative genomic study of the Penicillium genus elucidates a diverse pangenome and 15 lateral gene transfer events.</title>
        <authorList>
            <person name="Petersen C."/>
            <person name="Sorensen T."/>
            <person name="Nielsen M.R."/>
            <person name="Sondergaard T.E."/>
            <person name="Sorensen J.L."/>
            <person name="Fitzpatrick D.A."/>
            <person name="Frisvad J.C."/>
            <person name="Nielsen K.L."/>
        </authorList>
    </citation>
    <scope>NUCLEOTIDE SEQUENCE</scope>
    <source>
        <strain evidence="2">IBT 30761</strain>
    </source>
</reference>